<evidence type="ECO:0000259" key="2">
    <source>
        <dbReference type="Pfam" id="PF23893"/>
    </source>
</evidence>
<gene>
    <name evidence="3" type="ORF">SAMN05444276_104105</name>
</gene>
<dbReference type="Proteomes" id="UP000182944">
    <property type="component" value="Unassembled WGS sequence"/>
</dbReference>
<protein>
    <submittedName>
        <fullName evidence="3">Uncharacterized protein</fullName>
    </submittedName>
</protein>
<sequence>MARPDTATFLLTVLTGPNAGATAPLGRGRSTVGGAEGDGVILSGVGPGLLGVTLEENRARLLAHAPGARCGGRTGQDLPLDPGAARIVALPAMVRLNDETLVNIARCAPANGPRLGLRSAALVAASALVGGLLIGLQLPPDSGLRPDLAARASAFPPEAVALAAPAPTPPPALVATSPQMQPCTDACQAEAAEALRARLRSAGLTGLSVEAADGVMRVSGTLPPGQHPAWTEQRRRFESDHGRSLPLVVAIGDTAAAPALAVASIWLGRRPELTTKSGQTLRIGDVTPDGWTIAGIARGRITLTRGDAETVVRF</sequence>
<dbReference type="EMBL" id="FNNA01000004">
    <property type="protein sequence ID" value="SDX29909.1"/>
    <property type="molecule type" value="Genomic_DNA"/>
</dbReference>
<dbReference type="InterPro" id="IPR053946">
    <property type="entry name" value="YscD_ppl_3rd"/>
</dbReference>
<feature type="domain" description="YscD/Y4YQ C-terminal" evidence="2">
    <location>
        <begin position="260"/>
        <end position="311"/>
    </location>
</feature>
<accession>A0A1H3AM47</accession>
<keyword evidence="4" id="KW-1185">Reference proteome</keyword>
<proteinExistence type="predicted"/>
<reference evidence="4" key="1">
    <citation type="submission" date="2016-10" db="EMBL/GenBank/DDBJ databases">
        <authorList>
            <person name="Varghese N."/>
            <person name="Submissions S."/>
        </authorList>
    </citation>
    <scope>NUCLEOTIDE SEQUENCE [LARGE SCALE GENOMIC DNA]</scope>
    <source>
        <strain evidence="4">DSM 29303</strain>
    </source>
</reference>
<dbReference type="InterPro" id="IPR057770">
    <property type="entry name" value="YscD/Y4YQ_C"/>
</dbReference>
<dbReference type="Pfam" id="PF23893">
    <property type="entry name" value="Y4YQ_C"/>
    <property type="match status" value="1"/>
</dbReference>
<dbReference type="STRING" id="1545044.SAMN05444276_104105"/>
<organism evidence="3 4">
    <name type="scientific">Paracoccus sanguinis</name>
    <dbReference type="NCBI Taxonomy" id="1545044"/>
    <lineage>
        <taxon>Bacteria</taxon>
        <taxon>Pseudomonadati</taxon>
        <taxon>Pseudomonadota</taxon>
        <taxon>Alphaproteobacteria</taxon>
        <taxon>Rhodobacterales</taxon>
        <taxon>Paracoccaceae</taxon>
        <taxon>Paracoccus</taxon>
    </lineage>
</organism>
<evidence type="ECO:0000313" key="3">
    <source>
        <dbReference type="EMBL" id="SDX29909.1"/>
    </source>
</evidence>
<dbReference type="AlphaFoldDB" id="A0A1H3AM47"/>
<name>A0A1H3AM47_9RHOB</name>
<evidence type="ECO:0000259" key="1">
    <source>
        <dbReference type="Pfam" id="PF21934"/>
    </source>
</evidence>
<evidence type="ECO:0000313" key="4">
    <source>
        <dbReference type="Proteomes" id="UP000182944"/>
    </source>
</evidence>
<dbReference type="RefSeq" id="WP_074826828.1">
    <property type="nucleotide sequence ID" value="NZ_FNNA01000004.1"/>
</dbReference>
<dbReference type="OrthoDB" id="7772665at2"/>
<dbReference type="Pfam" id="PF21934">
    <property type="entry name" value="Yop-YscD_ppl_3rd"/>
    <property type="match status" value="1"/>
</dbReference>
<feature type="domain" description="YscD-like Bon-like" evidence="1">
    <location>
        <begin position="190"/>
        <end position="249"/>
    </location>
</feature>